<organism evidence="3 4">
    <name type="scientific">Pseudogymnoascus verrucosus</name>
    <dbReference type="NCBI Taxonomy" id="342668"/>
    <lineage>
        <taxon>Eukaryota</taxon>
        <taxon>Fungi</taxon>
        <taxon>Dikarya</taxon>
        <taxon>Ascomycota</taxon>
        <taxon>Pezizomycotina</taxon>
        <taxon>Leotiomycetes</taxon>
        <taxon>Thelebolales</taxon>
        <taxon>Thelebolaceae</taxon>
        <taxon>Pseudogymnoascus</taxon>
    </lineage>
</organism>
<protein>
    <recommendedName>
        <fullName evidence="5">Endosomal spry domain-containing protein</fullName>
    </recommendedName>
</protein>
<keyword evidence="2" id="KW-0812">Transmembrane</keyword>
<feature type="region of interest" description="Disordered" evidence="1">
    <location>
        <begin position="173"/>
        <end position="226"/>
    </location>
</feature>
<feature type="compositionally biased region" description="Basic and acidic residues" evidence="1">
    <location>
        <begin position="201"/>
        <end position="215"/>
    </location>
</feature>
<name>A0A1B8GUC0_9PEZI</name>
<dbReference type="Proteomes" id="UP000091956">
    <property type="component" value="Unassembled WGS sequence"/>
</dbReference>
<accession>A0A1B8GUC0</accession>
<evidence type="ECO:0000313" key="4">
    <source>
        <dbReference type="Proteomes" id="UP000091956"/>
    </source>
</evidence>
<dbReference type="STRING" id="342668.A0A1B8GUC0"/>
<dbReference type="AlphaFoldDB" id="A0A1B8GUC0"/>
<dbReference type="EMBL" id="KV460212">
    <property type="protein sequence ID" value="OBT99427.1"/>
    <property type="molecule type" value="Genomic_DNA"/>
</dbReference>
<evidence type="ECO:0000256" key="2">
    <source>
        <dbReference type="SAM" id="Phobius"/>
    </source>
</evidence>
<keyword evidence="4" id="KW-1185">Reference proteome</keyword>
<reference evidence="3 4" key="1">
    <citation type="submission" date="2016-03" db="EMBL/GenBank/DDBJ databases">
        <title>Comparative genomics of Pseudogymnoascus destructans, the fungus causing white-nose syndrome of bats.</title>
        <authorList>
            <person name="Palmer J.M."/>
            <person name="Drees K.P."/>
            <person name="Foster J.T."/>
            <person name="Lindner D.L."/>
        </authorList>
    </citation>
    <scope>NUCLEOTIDE SEQUENCE [LARGE SCALE GENOMIC DNA]</scope>
    <source>
        <strain evidence="3 4">UAMH 10579</strain>
    </source>
</reference>
<evidence type="ECO:0008006" key="5">
    <source>
        <dbReference type="Google" id="ProtNLM"/>
    </source>
</evidence>
<feature type="compositionally biased region" description="Basic and acidic residues" evidence="1">
    <location>
        <begin position="305"/>
        <end position="335"/>
    </location>
</feature>
<reference evidence="4" key="2">
    <citation type="journal article" date="2018" name="Nat. Commun.">
        <title>Extreme sensitivity to ultraviolet light in the fungal pathogen causing white-nose syndrome of bats.</title>
        <authorList>
            <person name="Palmer J.M."/>
            <person name="Drees K.P."/>
            <person name="Foster J.T."/>
            <person name="Lindner D.L."/>
        </authorList>
    </citation>
    <scope>NUCLEOTIDE SEQUENCE [LARGE SCALE GENOMIC DNA]</scope>
    <source>
        <strain evidence="4">UAMH 10579</strain>
    </source>
</reference>
<feature type="region of interest" description="Disordered" evidence="1">
    <location>
        <begin position="253"/>
        <end position="424"/>
    </location>
</feature>
<keyword evidence="2" id="KW-1133">Transmembrane helix</keyword>
<evidence type="ECO:0000256" key="1">
    <source>
        <dbReference type="SAM" id="MobiDB-lite"/>
    </source>
</evidence>
<dbReference type="OrthoDB" id="5393404at2759"/>
<keyword evidence="2" id="KW-0472">Membrane</keyword>
<proteinExistence type="predicted"/>
<dbReference type="RefSeq" id="XP_018133160.1">
    <property type="nucleotide sequence ID" value="XM_018272403.2"/>
</dbReference>
<sequence length="424" mass="45033">MAPIPDSLSAIHTLFTTLTRRTTATFTTTPSLHARSDTTTTTLHARDEAFPHGSGTIQPTSVPTSAIFALIGIICAGFVITGIWFFFIAKNGGFHFRQGDWEDYKSTVLRRKGPNGTTLSGATRTTDLGGGSVVGKRYRDSESSVLSSAYTEQTESLVGTETVVSEMTSITRGVSGRFQKEKTERSAAASAAKKERKRFREKGDKREKSRLRDAESVGGDELEGDDLGDAAIRSYRHEKPARVGGMNRAADGSAFESSVGGSEESATGLLAGREATPTNSPQKVRRVRERGGEGYAVGSPSASPTKERAGIRKVETVREADRIKAEARRLREKGRSAAGRSGGGRRDFSYTPGDDLGSSVGGSTVSGASGSGSGMPGGYVDSEVSGDTGTKSYRHVIPGLSGTAAAPGKSESYAEERRRRRAER</sequence>
<evidence type="ECO:0000313" key="3">
    <source>
        <dbReference type="EMBL" id="OBT99427.1"/>
    </source>
</evidence>
<gene>
    <name evidence="3" type="ORF">VE01_02899</name>
</gene>
<feature type="transmembrane region" description="Helical" evidence="2">
    <location>
        <begin position="66"/>
        <end position="88"/>
    </location>
</feature>
<dbReference type="GeneID" id="28836285"/>
<feature type="compositionally biased region" description="Basic and acidic residues" evidence="1">
    <location>
        <begin position="412"/>
        <end position="424"/>
    </location>
</feature>
<feature type="compositionally biased region" description="Low complexity" evidence="1">
    <location>
        <begin position="353"/>
        <end position="368"/>
    </location>
</feature>